<proteinExistence type="predicted"/>
<evidence type="ECO:0000313" key="1">
    <source>
        <dbReference type="EMBL" id="SAL54024.1"/>
    </source>
</evidence>
<reference evidence="1 2" key="1">
    <citation type="submission" date="2016-01" db="EMBL/GenBank/DDBJ databases">
        <authorList>
            <person name="Oliw E.H."/>
        </authorList>
    </citation>
    <scope>NUCLEOTIDE SEQUENCE [LARGE SCALE GENOMIC DNA]</scope>
    <source>
        <strain evidence="1">LMG 27134</strain>
    </source>
</reference>
<gene>
    <name evidence="1" type="ORF">AWB69_05723</name>
</gene>
<name>A0A158IBU9_9BURK</name>
<sequence length="62" mass="7413">MPKMYLTTSAEAFMTYRRAISHWLLNKNIPIEIRLWSQSQKVKIVFENTSDAWSFQEEFEGI</sequence>
<protein>
    <submittedName>
        <fullName evidence="1">Uncharacterized protein</fullName>
    </submittedName>
</protein>
<evidence type="ECO:0000313" key="2">
    <source>
        <dbReference type="Proteomes" id="UP000054683"/>
    </source>
</evidence>
<accession>A0A158IBU9</accession>
<organism evidence="1 2">
    <name type="scientific">Caballeronia udeis</name>
    <dbReference type="NCBI Taxonomy" id="1232866"/>
    <lineage>
        <taxon>Bacteria</taxon>
        <taxon>Pseudomonadati</taxon>
        <taxon>Pseudomonadota</taxon>
        <taxon>Betaproteobacteria</taxon>
        <taxon>Burkholderiales</taxon>
        <taxon>Burkholderiaceae</taxon>
        <taxon>Caballeronia</taxon>
    </lineage>
</organism>
<dbReference type="EMBL" id="FCOK02000047">
    <property type="protein sequence ID" value="SAL54024.1"/>
    <property type="molecule type" value="Genomic_DNA"/>
</dbReference>
<dbReference type="Proteomes" id="UP000054683">
    <property type="component" value="Unassembled WGS sequence"/>
</dbReference>
<dbReference type="AlphaFoldDB" id="A0A158IBU9"/>